<name>A0ABS3BZ35_9BACT</name>
<dbReference type="Proteomes" id="UP000664317">
    <property type="component" value="Unassembled WGS sequence"/>
</dbReference>
<comment type="caution">
    <text evidence="1">The sequence shown here is derived from an EMBL/GenBank/DDBJ whole genome shotgun (WGS) entry which is preliminary data.</text>
</comment>
<protein>
    <recommendedName>
        <fullName evidence="3">Addiction module component</fullName>
    </recommendedName>
</protein>
<organism evidence="1 2">
    <name type="scientific">Algoriphagus oliviformis</name>
    <dbReference type="NCBI Taxonomy" id="2811231"/>
    <lineage>
        <taxon>Bacteria</taxon>
        <taxon>Pseudomonadati</taxon>
        <taxon>Bacteroidota</taxon>
        <taxon>Cytophagia</taxon>
        <taxon>Cytophagales</taxon>
        <taxon>Cyclobacteriaceae</taxon>
        <taxon>Algoriphagus</taxon>
    </lineage>
</organism>
<sequence length="82" mass="9561">MDIAEKKLDLISWLSRLEDPATLSQVAEIKEEFLKQRYENSLKPMSLGEFRDSLSEAERDYAQGRFLSQDELEQRIKAGRVL</sequence>
<dbReference type="Gene3D" id="1.10.1220.170">
    <property type="match status" value="1"/>
</dbReference>
<evidence type="ECO:0000313" key="1">
    <source>
        <dbReference type="EMBL" id="MBN7809666.1"/>
    </source>
</evidence>
<proteinExistence type="predicted"/>
<dbReference type="EMBL" id="JAFKCT010000001">
    <property type="protein sequence ID" value="MBN7809666.1"/>
    <property type="molecule type" value="Genomic_DNA"/>
</dbReference>
<gene>
    <name evidence="1" type="ORF">J0A68_01775</name>
</gene>
<keyword evidence="2" id="KW-1185">Reference proteome</keyword>
<evidence type="ECO:0000313" key="2">
    <source>
        <dbReference type="Proteomes" id="UP000664317"/>
    </source>
</evidence>
<reference evidence="1 2" key="1">
    <citation type="submission" date="2021-03" db="EMBL/GenBank/DDBJ databases">
        <title>novel species isolated from a fishpond in China.</title>
        <authorList>
            <person name="Lu H."/>
            <person name="Cai Z."/>
        </authorList>
    </citation>
    <scope>NUCLEOTIDE SEQUENCE [LARGE SCALE GENOMIC DNA]</scope>
    <source>
        <strain evidence="1 2">H41</strain>
    </source>
</reference>
<accession>A0ABS3BZ35</accession>
<evidence type="ECO:0008006" key="3">
    <source>
        <dbReference type="Google" id="ProtNLM"/>
    </source>
</evidence>
<dbReference type="RefSeq" id="WP_206576468.1">
    <property type="nucleotide sequence ID" value="NZ_JAFKCT010000001.1"/>
</dbReference>